<dbReference type="AlphaFoldDB" id="A0A8K0SMA8"/>
<accession>A0A8K0SMA8</accession>
<name>A0A8K0SMA8_9HYPO</name>
<evidence type="ECO:0000313" key="2">
    <source>
        <dbReference type="EMBL" id="KAH7312314.1"/>
    </source>
</evidence>
<dbReference type="EMBL" id="JAGPNK010000010">
    <property type="protein sequence ID" value="KAH7312314.1"/>
    <property type="molecule type" value="Genomic_DNA"/>
</dbReference>
<sequence length="237" mass="26233">MEMPSLQEMAATLSPDVEMLCSLEHLCMPQTSIRLSVTESSVAGFSLSEYAISSMLSRGSFWQIVSGIASLPFGPATHGRSDGLAGLRLGSSAERSDGDTEEQKLASKASPAPSRGDEISVRINKVESQPRVTRDAMEVQASQDDKTGKRASDTVYQYVGIEGLERALSRLDIAKKPVDCDATSALPGAGETDVDDEMLWDDEQDTDGYWEWHEETRQHRHWEEETQEWIVFPTEFL</sequence>
<feature type="compositionally biased region" description="Basic and acidic residues" evidence="1">
    <location>
        <begin position="94"/>
        <end position="105"/>
    </location>
</feature>
<evidence type="ECO:0000313" key="3">
    <source>
        <dbReference type="Proteomes" id="UP000813444"/>
    </source>
</evidence>
<protein>
    <submittedName>
        <fullName evidence="2">Uncharacterized protein</fullName>
    </submittedName>
</protein>
<comment type="caution">
    <text evidence="2">The sequence shown here is derived from an EMBL/GenBank/DDBJ whole genome shotgun (WGS) entry which is preliminary data.</text>
</comment>
<dbReference type="Proteomes" id="UP000813444">
    <property type="component" value="Unassembled WGS sequence"/>
</dbReference>
<evidence type="ECO:0000256" key="1">
    <source>
        <dbReference type="SAM" id="MobiDB-lite"/>
    </source>
</evidence>
<reference evidence="2" key="1">
    <citation type="journal article" date="2021" name="Nat. Commun.">
        <title>Genetic determinants of endophytism in the Arabidopsis root mycobiome.</title>
        <authorList>
            <person name="Mesny F."/>
            <person name="Miyauchi S."/>
            <person name="Thiergart T."/>
            <person name="Pickel B."/>
            <person name="Atanasova L."/>
            <person name="Karlsson M."/>
            <person name="Huettel B."/>
            <person name="Barry K.W."/>
            <person name="Haridas S."/>
            <person name="Chen C."/>
            <person name="Bauer D."/>
            <person name="Andreopoulos W."/>
            <person name="Pangilinan J."/>
            <person name="LaButti K."/>
            <person name="Riley R."/>
            <person name="Lipzen A."/>
            <person name="Clum A."/>
            <person name="Drula E."/>
            <person name="Henrissat B."/>
            <person name="Kohler A."/>
            <person name="Grigoriev I.V."/>
            <person name="Martin F.M."/>
            <person name="Hacquard S."/>
        </authorList>
    </citation>
    <scope>NUCLEOTIDE SEQUENCE</scope>
    <source>
        <strain evidence="2">MPI-CAGE-CH-0235</strain>
    </source>
</reference>
<dbReference type="OrthoDB" id="5089899at2759"/>
<keyword evidence="3" id="KW-1185">Reference proteome</keyword>
<organism evidence="2 3">
    <name type="scientific">Stachybotrys elegans</name>
    <dbReference type="NCBI Taxonomy" id="80388"/>
    <lineage>
        <taxon>Eukaryota</taxon>
        <taxon>Fungi</taxon>
        <taxon>Dikarya</taxon>
        <taxon>Ascomycota</taxon>
        <taxon>Pezizomycotina</taxon>
        <taxon>Sordariomycetes</taxon>
        <taxon>Hypocreomycetidae</taxon>
        <taxon>Hypocreales</taxon>
        <taxon>Stachybotryaceae</taxon>
        <taxon>Stachybotrys</taxon>
    </lineage>
</organism>
<gene>
    <name evidence="2" type="ORF">B0I35DRAFT_52740</name>
</gene>
<proteinExistence type="predicted"/>
<feature type="region of interest" description="Disordered" evidence="1">
    <location>
        <begin position="84"/>
        <end position="148"/>
    </location>
</feature>
<feature type="compositionally biased region" description="Basic and acidic residues" evidence="1">
    <location>
        <begin position="132"/>
        <end position="148"/>
    </location>
</feature>